<dbReference type="PROSITE" id="PS50075">
    <property type="entry name" value="CARRIER"/>
    <property type="match status" value="1"/>
</dbReference>
<comment type="caution">
    <text evidence="5">The sequence shown here is derived from an EMBL/GenBank/DDBJ whole genome shotgun (WGS) entry which is preliminary data.</text>
</comment>
<evidence type="ECO:0000313" key="5">
    <source>
        <dbReference type="EMBL" id="KAK9759892.1"/>
    </source>
</evidence>
<keyword evidence="2" id="KW-0597">Phosphoprotein</keyword>
<dbReference type="InterPro" id="IPR025110">
    <property type="entry name" value="AMP-bd_C"/>
</dbReference>
<reference evidence="5 6" key="1">
    <citation type="submission" date="2023-04" db="EMBL/GenBank/DDBJ databases">
        <title>Genome of Basidiobolus ranarum AG-B5.</title>
        <authorList>
            <person name="Stajich J.E."/>
            <person name="Carter-House D."/>
            <person name="Gryganskyi A."/>
        </authorList>
    </citation>
    <scope>NUCLEOTIDE SEQUENCE [LARGE SCALE GENOMIC DNA]</scope>
    <source>
        <strain evidence="5 6">AG-B5</strain>
    </source>
</reference>
<dbReference type="PROSITE" id="PS00455">
    <property type="entry name" value="AMP_BINDING"/>
    <property type="match status" value="1"/>
</dbReference>
<gene>
    <name evidence="5" type="ORF">K7432_016616</name>
</gene>
<dbReference type="InterPro" id="IPR000873">
    <property type="entry name" value="AMP-dep_synth/lig_dom"/>
</dbReference>
<dbReference type="Gene3D" id="2.30.38.10">
    <property type="entry name" value="Luciferase, Domain 3"/>
    <property type="match status" value="1"/>
</dbReference>
<dbReference type="InterPro" id="IPR009081">
    <property type="entry name" value="PP-bd_ACP"/>
</dbReference>
<dbReference type="PANTHER" id="PTHR45527">
    <property type="entry name" value="NONRIBOSOMAL PEPTIDE SYNTHETASE"/>
    <property type="match status" value="1"/>
</dbReference>
<dbReference type="NCBIfam" id="TIGR01733">
    <property type="entry name" value="AA-adenyl-dom"/>
    <property type="match status" value="1"/>
</dbReference>
<organism evidence="5 6">
    <name type="scientific">Basidiobolus ranarum</name>
    <dbReference type="NCBI Taxonomy" id="34480"/>
    <lineage>
        <taxon>Eukaryota</taxon>
        <taxon>Fungi</taxon>
        <taxon>Fungi incertae sedis</taxon>
        <taxon>Zoopagomycota</taxon>
        <taxon>Entomophthoromycotina</taxon>
        <taxon>Basidiobolomycetes</taxon>
        <taxon>Basidiobolales</taxon>
        <taxon>Basidiobolaceae</taxon>
        <taxon>Basidiobolus</taxon>
    </lineage>
</organism>
<sequence length="918" mass="101600">MTTRPSYNVYIDYLLSLNKDKMLDYWKNALSEVSATHLAGNHLVTGDTLMIGMVTERFQVDFGPLTTAHDLTIATIVNFAWALVLKFHTGSSDILFGSVNSGRNISLQNIQQICGPCINTLPTRILLKDEVTLLDSMMTIHKAQVEQLPHQSIGLSNIINGCGIKDIHSLFDTLLVIQNLSETTATDDLSAIGLENDQTTMPLEYPIVVELFTTDVDYKLTLKYNSNLISNDKASWILSHLRTAIIEIIEAPGILIKELSIISSDEAALVESWSDVNRDQPTPTCLHSIFEHVTTQYPENIAVQFETSEYVTYAELNRRANQLAHHLINLGVGPESMVPLCLDKSVFMIVAILAVLKAGGAYVPLDPNNPSTRNDFIMEETNARMVVTIAQYKQMFNDVALVLMDGDIESIERNSANNPFVSGLTESNLCYVLYTSGSTGTPKGVMIEHNSVVNLMYGLRGIWDLTTKDVALQFANYTFDASIIQIFPTLLSGACLALADRERLLTDLEYCIQMMDVTCLDLTTTIINSIVPQNVPSVKKVALGGEMMTSQVRNAWAPMVTLNNGYGPTEVTVAFLINPIVNEKTSCSNVGKPIGCNRIYILDSDMRPVPLGVCGELCVSGPQLARGYLNRPDLTMNAFLLSPFIPGERLYRTGDLARFNPDGSVELIGRKDNQIKLNGLRIELDEIEYALHENPAVARACVVSVNTDTDSSHKNLTAFISFYDLVESDPVTKLLNSSTTNEVGRYIEEAKCSLRKKLPPYMIPTIWIPLNNIPTTTSGKINRPYLLTFYKSLNEKELLSLGSGNGRGYVSPRTKEEECWVELWSGVLKVPKSKIGIYDSFFAHGGDSISAIRLVAAANKIGYSITVKDIYEYTSVAGISQTSTQIDTDQDIHQILEPFSLLHLDSDELDHLLNCDKH</sequence>
<dbReference type="EMBL" id="JASJQH010002855">
    <property type="protein sequence ID" value="KAK9759892.1"/>
    <property type="molecule type" value="Genomic_DNA"/>
</dbReference>
<name>A0ABR2WEI0_9FUNG</name>
<dbReference type="Pfam" id="PF13193">
    <property type="entry name" value="AMP-binding_C"/>
    <property type="match status" value="1"/>
</dbReference>
<evidence type="ECO:0000256" key="3">
    <source>
        <dbReference type="ARBA" id="ARBA00022598"/>
    </source>
</evidence>
<proteinExistence type="predicted"/>
<dbReference type="InterPro" id="IPR023213">
    <property type="entry name" value="CAT-like_dom_sf"/>
</dbReference>
<dbReference type="InterPro" id="IPR020845">
    <property type="entry name" value="AMP-binding_CS"/>
</dbReference>
<dbReference type="Gene3D" id="3.30.559.10">
    <property type="entry name" value="Chloramphenicol acetyltransferase-like domain"/>
    <property type="match status" value="1"/>
</dbReference>
<dbReference type="Gene3D" id="1.10.1200.10">
    <property type="entry name" value="ACP-like"/>
    <property type="match status" value="1"/>
</dbReference>
<protein>
    <recommendedName>
        <fullName evidence="4">Carrier domain-containing protein</fullName>
    </recommendedName>
</protein>
<dbReference type="CDD" id="cd05918">
    <property type="entry name" value="A_NRPS_SidN3_like"/>
    <property type="match status" value="1"/>
</dbReference>
<dbReference type="Gene3D" id="3.40.50.980">
    <property type="match status" value="2"/>
</dbReference>
<dbReference type="Proteomes" id="UP001479436">
    <property type="component" value="Unassembled WGS sequence"/>
</dbReference>
<dbReference type="PANTHER" id="PTHR45527:SF1">
    <property type="entry name" value="FATTY ACID SYNTHASE"/>
    <property type="match status" value="1"/>
</dbReference>
<dbReference type="InterPro" id="IPR001242">
    <property type="entry name" value="Condensation_dom"/>
</dbReference>
<dbReference type="Gene3D" id="3.30.559.30">
    <property type="entry name" value="Nonribosomal peptide synthetase, condensation domain"/>
    <property type="match status" value="1"/>
</dbReference>
<dbReference type="Pfam" id="PF00501">
    <property type="entry name" value="AMP-binding"/>
    <property type="match status" value="1"/>
</dbReference>
<evidence type="ECO:0000256" key="1">
    <source>
        <dbReference type="ARBA" id="ARBA00022450"/>
    </source>
</evidence>
<dbReference type="SUPFAM" id="SSF56801">
    <property type="entry name" value="Acetyl-CoA synthetase-like"/>
    <property type="match status" value="1"/>
</dbReference>
<dbReference type="InterPro" id="IPR010071">
    <property type="entry name" value="AA_adenyl_dom"/>
</dbReference>
<accession>A0ABR2WEI0</accession>
<dbReference type="Gene3D" id="3.30.300.30">
    <property type="match status" value="1"/>
</dbReference>
<keyword evidence="6" id="KW-1185">Reference proteome</keyword>
<dbReference type="InterPro" id="IPR045851">
    <property type="entry name" value="AMP-bd_C_sf"/>
</dbReference>
<feature type="domain" description="Carrier" evidence="4">
    <location>
        <begin position="811"/>
        <end position="887"/>
    </location>
</feature>
<keyword evidence="1" id="KW-0596">Phosphopantetheine</keyword>
<dbReference type="Pfam" id="PF00550">
    <property type="entry name" value="PP-binding"/>
    <property type="match status" value="1"/>
</dbReference>
<evidence type="ECO:0000313" key="6">
    <source>
        <dbReference type="Proteomes" id="UP001479436"/>
    </source>
</evidence>
<evidence type="ECO:0000259" key="4">
    <source>
        <dbReference type="PROSITE" id="PS50075"/>
    </source>
</evidence>
<dbReference type="Pfam" id="PF00668">
    <property type="entry name" value="Condensation"/>
    <property type="match status" value="1"/>
</dbReference>
<keyword evidence="3" id="KW-0436">Ligase</keyword>
<dbReference type="SUPFAM" id="SSF52777">
    <property type="entry name" value="CoA-dependent acyltransferases"/>
    <property type="match status" value="1"/>
</dbReference>
<evidence type="ECO:0000256" key="2">
    <source>
        <dbReference type="ARBA" id="ARBA00022553"/>
    </source>
</evidence>
<dbReference type="InterPro" id="IPR036736">
    <property type="entry name" value="ACP-like_sf"/>
</dbReference>
<dbReference type="SUPFAM" id="SSF47336">
    <property type="entry name" value="ACP-like"/>
    <property type="match status" value="1"/>
</dbReference>